<dbReference type="PANTHER" id="PTHR10963:SF24">
    <property type="entry name" value="GLYCOSIDASE C21B10.07-RELATED"/>
    <property type="match status" value="1"/>
</dbReference>
<dbReference type="AlphaFoldDB" id="A0A6A6ZGB0"/>
<dbReference type="PANTHER" id="PTHR10963">
    <property type="entry name" value="GLYCOSYL HYDROLASE-RELATED"/>
    <property type="match status" value="1"/>
</dbReference>
<accession>A0A6A6ZGB0</accession>
<feature type="non-terminal residue" evidence="1">
    <location>
        <position position="1"/>
    </location>
</feature>
<dbReference type="Pfam" id="PF26113">
    <property type="entry name" value="GH16_XgeA"/>
    <property type="match status" value="1"/>
</dbReference>
<dbReference type="Proteomes" id="UP000799424">
    <property type="component" value="Unassembled WGS sequence"/>
</dbReference>
<keyword evidence="2" id="KW-1185">Reference proteome</keyword>
<dbReference type="SUPFAM" id="SSF49899">
    <property type="entry name" value="Concanavalin A-like lectins/glucanases"/>
    <property type="match status" value="1"/>
</dbReference>
<protein>
    <recommendedName>
        <fullName evidence="3">GH16 domain-containing protein</fullName>
    </recommendedName>
</protein>
<reference evidence="1" key="1">
    <citation type="journal article" date="2020" name="Stud. Mycol.">
        <title>101 Dothideomycetes genomes: a test case for predicting lifestyles and emergence of pathogens.</title>
        <authorList>
            <person name="Haridas S."/>
            <person name="Albert R."/>
            <person name="Binder M."/>
            <person name="Bloem J."/>
            <person name="Labutti K."/>
            <person name="Salamov A."/>
            <person name="Andreopoulos B."/>
            <person name="Baker S."/>
            <person name="Barry K."/>
            <person name="Bills G."/>
            <person name="Bluhm B."/>
            <person name="Cannon C."/>
            <person name="Castanera R."/>
            <person name="Culley D."/>
            <person name="Daum C."/>
            <person name="Ezra D."/>
            <person name="Gonzalez J."/>
            <person name="Henrissat B."/>
            <person name="Kuo A."/>
            <person name="Liang C."/>
            <person name="Lipzen A."/>
            <person name="Lutzoni F."/>
            <person name="Magnuson J."/>
            <person name="Mondo S."/>
            <person name="Nolan M."/>
            <person name="Ohm R."/>
            <person name="Pangilinan J."/>
            <person name="Park H.-J."/>
            <person name="Ramirez L."/>
            <person name="Alfaro M."/>
            <person name="Sun H."/>
            <person name="Tritt A."/>
            <person name="Yoshinaga Y."/>
            <person name="Zwiers L.-H."/>
            <person name="Turgeon B."/>
            <person name="Goodwin S."/>
            <person name="Spatafora J."/>
            <person name="Crous P."/>
            <person name="Grigoriev I."/>
        </authorList>
    </citation>
    <scope>NUCLEOTIDE SEQUENCE</scope>
    <source>
        <strain evidence="1">CBS 113818</strain>
    </source>
</reference>
<gene>
    <name evidence="1" type="ORF">CC86DRAFT_251955</name>
</gene>
<feature type="non-terminal residue" evidence="1">
    <location>
        <position position="304"/>
    </location>
</feature>
<organism evidence="1 2">
    <name type="scientific">Ophiobolus disseminans</name>
    <dbReference type="NCBI Taxonomy" id="1469910"/>
    <lineage>
        <taxon>Eukaryota</taxon>
        <taxon>Fungi</taxon>
        <taxon>Dikarya</taxon>
        <taxon>Ascomycota</taxon>
        <taxon>Pezizomycotina</taxon>
        <taxon>Dothideomycetes</taxon>
        <taxon>Pleosporomycetidae</taxon>
        <taxon>Pleosporales</taxon>
        <taxon>Pleosporineae</taxon>
        <taxon>Phaeosphaeriaceae</taxon>
        <taxon>Ophiobolus</taxon>
    </lineage>
</organism>
<evidence type="ECO:0008006" key="3">
    <source>
        <dbReference type="Google" id="ProtNLM"/>
    </source>
</evidence>
<dbReference type="GO" id="GO:0009251">
    <property type="term" value="P:glucan catabolic process"/>
    <property type="evidence" value="ECO:0007669"/>
    <property type="project" value="TreeGrafter"/>
</dbReference>
<dbReference type="Gene3D" id="2.60.120.200">
    <property type="match status" value="1"/>
</dbReference>
<dbReference type="InterPro" id="IPR013320">
    <property type="entry name" value="ConA-like_dom_sf"/>
</dbReference>
<evidence type="ECO:0000313" key="1">
    <source>
        <dbReference type="EMBL" id="KAF2819908.1"/>
    </source>
</evidence>
<sequence length="304" mass="33077">SSSAYELKHNYDSTNFFDPENFQFYGGWDKFTQGFANYVHADEAMGLGMANVTNGKVRLGVDADNALEGFATAEGSGRKSVRLEGMDELDNGLIVADLEHLPAGGCGQWPAFWLVHEGRDLYSEIDIIEGVSHLQHNSLTIWTKPEVCIMKDVGGTGKTRNLDCAWGPGSPGCGVDAQVGSFGESFNKNGGGIWATQLESDGIKVWFFPRGSEPADYLSGKPDPSTWGPPVMNFAPDNCDMKMFRKMKIVINVSFCGAFAGGDAWSGYTQCATTTGVDTCQQYVATHPGAFKDVYFEFNSIKIF</sequence>
<dbReference type="InterPro" id="IPR050546">
    <property type="entry name" value="Glycosyl_Hydrlase_16"/>
</dbReference>
<evidence type="ECO:0000313" key="2">
    <source>
        <dbReference type="Proteomes" id="UP000799424"/>
    </source>
</evidence>
<name>A0A6A6ZGB0_9PLEO</name>
<proteinExistence type="predicted"/>
<dbReference type="OrthoDB" id="192832at2759"/>
<dbReference type="EMBL" id="MU006242">
    <property type="protein sequence ID" value="KAF2819908.1"/>
    <property type="molecule type" value="Genomic_DNA"/>
</dbReference>